<dbReference type="RefSeq" id="WP_209874037.1">
    <property type="nucleotide sequence ID" value="NZ_JAGGLV010000008.1"/>
</dbReference>
<sequence>MSTEHEDLFFKVRDTIAAVAKRLTSEVELDHALVDDLGIDSIQILELLAALEDTFGFELDVDDIRPESFRSVQAVLHFVERKVAS</sequence>
<keyword evidence="2" id="KW-0597">Phosphoprotein</keyword>
<evidence type="ECO:0000313" key="4">
    <source>
        <dbReference type="EMBL" id="MBP2112779.1"/>
    </source>
</evidence>
<dbReference type="Proteomes" id="UP000773462">
    <property type="component" value="Unassembled WGS sequence"/>
</dbReference>
<dbReference type="InterPro" id="IPR006162">
    <property type="entry name" value="Ppantetheine_attach_site"/>
</dbReference>
<evidence type="ECO:0000313" key="5">
    <source>
        <dbReference type="Proteomes" id="UP000773462"/>
    </source>
</evidence>
<name>A0ABS4NTP9_9BACL</name>
<gene>
    <name evidence="4" type="ORF">J2Z70_002933</name>
</gene>
<dbReference type="InterPro" id="IPR009081">
    <property type="entry name" value="PP-bd_ACP"/>
</dbReference>
<dbReference type="Pfam" id="PF00550">
    <property type="entry name" value="PP-binding"/>
    <property type="match status" value="1"/>
</dbReference>
<keyword evidence="5" id="KW-1185">Reference proteome</keyword>
<feature type="domain" description="Carrier" evidence="3">
    <location>
        <begin position="6"/>
        <end position="83"/>
    </location>
</feature>
<dbReference type="EMBL" id="JAGGLV010000008">
    <property type="protein sequence ID" value="MBP2112779.1"/>
    <property type="molecule type" value="Genomic_DNA"/>
</dbReference>
<comment type="caution">
    <text evidence="4">The sequence shown here is derived from an EMBL/GenBank/DDBJ whole genome shotgun (WGS) entry which is preliminary data.</text>
</comment>
<evidence type="ECO:0000256" key="2">
    <source>
        <dbReference type="ARBA" id="ARBA00022553"/>
    </source>
</evidence>
<dbReference type="SUPFAM" id="SSF47336">
    <property type="entry name" value="ACP-like"/>
    <property type="match status" value="1"/>
</dbReference>
<dbReference type="PROSITE" id="PS00012">
    <property type="entry name" value="PHOSPHOPANTETHEINE"/>
    <property type="match status" value="1"/>
</dbReference>
<evidence type="ECO:0000259" key="3">
    <source>
        <dbReference type="PROSITE" id="PS50075"/>
    </source>
</evidence>
<protein>
    <submittedName>
        <fullName evidence="4">Acyl carrier protein</fullName>
    </submittedName>
</protein>
<dbReference type="PROSITE" id="PS50075">
    <property type="entry name" value="CARRIER"/>
    <property type="match status" value="1"/>
</dbReference>
<dbReference type="Gene3D" id="1.10.1200.10">
    <property type="entry name" value="ACP-like"/>
    <property type="match status" value="1"/>
</dbReference>
<accession>A0ABS4NTP9</accession>
<proteinExistence type="predicted"/>
<dbReference type="InterPro" id="IPR036736">
    <property type="entry name" value="ACP-like_sf"/>
</dbReference>
<keyword evidence="1" id="KW-0596">Phosphopantetheine</keyword>
<evidence type="ECO:0000256" key="1">
    <source>
        <dbReference type="ARBA" id="ARBA00022450"/>
    </source>
</evidence>
<reference evidence="4 5" key="1">
    <citation type="submission" date="2021-03" db="EMBL/GenBank/DDBJ databases">
        <title>Genomic Encyclopedia of Type Strains, Phase IV (KMG-IV): sequencing the most valuable type-strain genomes for metagenomic binning, comparative biology and taxonomic classification.</title>
        <authorList>
            <person name="Goeker M."/>
        </authorList>
    </citation>
    <scope>NUCLEOTIDE SEQUENCE [LARGE SCALE GENOMIC DNA]</scope>
    <source>
        <strain evidence="4 5">DSM 101953</strain>
    </source>
</reference>
<organism evidence="4 5">
    <name type="scientific">Paenibacillus silagei</name>
    <dbReference type="NCBI Taxonomy" id="1670801"/>
    <lineage>
        <taxon>Bacteria</taxon>
        <taxon>Bacillati</taxon>
        <taxon>Bacillota</taxon>
        <taxon>Bacilli</taxon>
        <taxon>Bacillales</taxon>
        <taxon>Paenibacillaceae</taxon>
        <taxon>Paenibacillus</taxon>
    </lineage>
</organism>